<comment type="caution">
    <text evidence="3">The sequence shown here is derived from an EMBL/GenBank/DDBJ whole genome shotgun (WGS) entry which is preliminary data.</text>
</comment>
<dbReference type="Gene3D" id="3.40.630.30">
    <property type="match status" value="1"/>
</dbReference>
<evidence type="ECO:0000259" key="2">
    <source>
        <dbReference type="PROSITE" id="PS51186"/>
    </source>
</evidence>
<dbReference type="InterPro" id="IPR016181">
    <property type="entry name" value="Acyl_CoA_acyltransferase"/>
</dbReference>
<dbReference type="InterPro" id="IPR000182">
    <property type="entry name" value="GNAT_dom"/>
</dbReference>
<reference evidence="3 4" key="1">
    <citation type="journal article" date="2023" name="Elife">
        <title>Identification of key yeast species and microbe-microbe interactions impacting larval growth of Drosophila in the wild.</title>
        <authorList>
            <person name="Mure A."/>
            <person name="Sugiura Y."/>
            <person name="Maeda R."/>
            <person name="Honda K."/>
            <person name="Sakurai N."/>
            <person name="Takahashi Y."/>
            <person name="Watada M."/>
            <person name="Katoh T."/>
            <person name="Gotoh A."/>
            <person name="Gotoh Y."/>
            <person name="Taniguchi I."/>
            <person name="Nakamura K."/>
            <person name="Hayashi T."/>
            <person name="Katayama T."/>
            <person name="Uemura T."/>
            <person name="Hattori Y."/>
        </authorList>
    </citation>
    <scope>NUCLEOTIDE SEQUENCE [LARGE SCALE GENOMIC DNA]</scope>
    <source>
        <strain evidence="3 4">SB-73</strain>
    </source>
</reference>
<keyword evidence="4" id="KW-1185">Reference proteome</keyword>
<dbReference type="Pfam" id="PF00583">
    <property type="entry name" value="Acetyltransf_1"/>
    <property type="match status" value="1"/>
</dbReference>
<evidence type="ECO:0000256" key="1">
    <source>
        <dbReference type="SAM" id="MobiDB-lite"/>
    </source>
</evidence>
<dbReference type="SUPFAM" id="SSF55729">
    <property type="entry name" value="Acyl-CoA N-acyltransferases (Nat)"/>
    <property type="match status" value="1"/>
</dbReference>
<dbReference type="AlphaFoldDB" id="A0AAV5RN73"/>
<dbReference type="GO" id="GO:0016747">
    <property type="term" value="F:acyltransferase activity, transferring groups other than amino-acyl groups"/>
    <property type="evidence" value="ECO:0007669"/>
    <property type="project" value="InterPro"/>
</dbReference>
<name>A0AAV5RN73_STABA</name>
<dbReference type="PANTHER" id="PTHR43138">
    <property type="entry name" value="ACETYLTRANSFERASE, GNAT FAMILY"/>
    <property type="match status" value="1"/>
</dbReference>
<dbReference type="InterPro" id="IPR052742">
    <property type="entry name" value="Mito_N-acetyltransferase"/>
</dbReference>
<organism evidence="3 4">
    <name type="scientific">Starmerella bacillaris</name>
    <name type="common">Yeast</name>
    <name type="synonym">Candida zemplinina</name>
    <dbReference type="NCBI Taxonomy" id="1247836"/>
    <lineage>
        <taxon>Eukaryota</taxon>
        <taxon>Fungi</taxon>
        <taxon>Dikarya</taxon>
        <taxon>Ascomycota</taxon>
        <taxon>Saccharomycotina</taxon>
        <taxon>Dipodascomycetes</taxon>
        <taxon>Dipodascales</taxon>
        <taxon>Trichomonascaceae</taxon>
        <taxon>Starmerella</taxon>
    </lineage>
</organism>
<dbReference type="Gene3D" id="1.10.340.70">
    <property type="match status" value="1"/>
</dbReference>
<dbReference type="PROSITE" id="PS51186">
    <property type="entry name" value="GNAT"/>
    <property type="match status" value="1"/>
</dbReference>
<feature type="compositionally biased region" description="Polar residues" evidence="1">
    <location>
        <begin position="357"/>
        <end position="370"/>
    </location>
</feature>
<proteinExistence type="predicted"/>
<dbReference type="CDD" id="cd04301">
    <property type="entry name" value="NAT_SF"/>
    <property type="match status" value="1"/>
</dbReference>
<dbReference type="InterPro" id="IPR015416">
    <property type="entry name" value="Znf_H2C2_histone_UAS-bd"/>
</dbReference>
<evidence type="ECO:0000313" key="4">
    <source>
        <dbReference type="Proteomes" id="UP001362899"/>
    </source>
</evidence>
<sequence>METLLEQQELLLSDGITKATIYPVWDGSILPLELIASLCNEYNNEIDKGQTYPETQKLTLDTFEKYWFKGVSGVIVEGEITNLEDFDMLEGNECLGSVCIQPCYPGRSSHICTANILVKARHRKKGIGKILCNLFLDWSLKLGYDYAMFPLVYSSNLAACKMLTDLGFEMLCSIPGAGILKDMDYPVDSHTYGKNIAPRVQKTVPRASANVNSISSNTTTSSGFQTNSSDPINAQISSLQIQRAQLQHSKDFKDIEHYLKLGKYPDDITSRVERTRIRSRARSYYIDDGLLKHKRTNAVVISDVADQFQLTNELHRQNHNGINKMQQRVGELYYWTGIKDTIALVIQNCPECRAGTTRPNQTVASLSTHEATPAASERELYSDDADNFEHDDLHTDPNLLTSDGVQPYSTPINEEFTMNNIVYLDPENEDYEYVPEDDDGEMDTIV</sequence>
<gene>
    <name evidence="3" type="ORF">DASB73_030690</name>
</gene>
<dbReference type="GO" id="GO:0005634">
    <property type="term" value="C:nucleus"/>
    <property type="evidence" value="ECO:0007669"/>
    <property type="project" value="TreeGrafter"/>
</dbReference>
<feature type="domain" description="N-acetyltransferase" evidence="2">
    <location>
        <begin position="42"/>
        <end position="188"/>
    </location>
</feature>
<dbReference type="Pfam" id="PF09337">
    <property type="entry name" value="zf-H2C2"/>
    <property type="match status" value="1"/>
</dbReference>
<protein>
    <submittedName>
        <fullName evidence="3">Spt10 protein</fullName>
    </submittedName>
</protein>
<dbReference type="EMBL" id="BTGC01000008">
    <property type="protein sequence ID" value="GMM52106.1"/>
    <property type="molecule type" value="Genomic_DNA"/>
</dbReference>
<accession>A0AAV5RN73</accession>
<dbReference type="Proteomes" id="UP001362899">
    <property type="component" value="Unassembled WGS sequence"/>
</dbReference>
<feature type="region of interest" description="Disordered" evidence="1">
    <location>
        <begin position="357"/>
        <end position="376"/>
    </location>
</feature>
<evidence type="ECO:0000313" key="3">
    <source>
        <dbReference type="EMBL" id="GMM52106.1"/>
    </source>
</evidence>
<dbReference type="PANTHER" id="PTHR43138:SF1">
    <property type="entry name" value="N-ACETYLTRANSFERASE ACA1"/>
    <property type="match status" value="1"/>
</dbReference>